<evidence type="ECO:0000313" key="2">
    <source>
        <dbReference type="Proteomes" id="UP000703893"/>
    </source>
</evidence>
<proteinExistence type="predicted"/>
<name>A0A938BM83_9BACT</name>
<sequence>MVLIQLLYDLVHPQDAILFCSFAVDLGAATPGGGPGQDVNSFYSIAVNLVTSAYYINIELMPKTHGFRKRKIHTIADVNVKYDPPSPDELRAVQPGKFAPSNINLTIVFADERAAVVDSWNIESTHPEQVRHLVEIARMASKCVGFPLAKIPSGGSGGGGAG</sequence>
<comment type="caution">
    <text evidence="1">The sequence shown here is derived from an EMBL/GenBank/DDBJ whole genome shotgun (WGS) entry which is preliminary data.</text>
</comment>
<gene>
    <name evidence="1" type="ORF">FJZ00_02565</name>
</gene>
<evidence type="ECO:0000313" key="1">
    <source>
        <dbReference type="EMBL" id="MBM3274009.1"/>
    </source>
</evidence>
<dbReference type="Proteomes" id="UP000703893">
    <property type="component" value="Unassembled WGS sequence"/>
</dbReference>
<dbReference type="EMBL" id="VGJX01000098">
    <property type="protein sequence ID" value="MBM3274009.1"/>
    <property type="molecule type" value="Genomic_DNA"/>
</dbReference>
<organism evidence="1 2">
    <name type="scientific">Candidatus Tanganyikabacteria bacterium</name>
    <dbReference type="NCBI Taxonomy" id="2961651"/>
    <lineage>
        <taxon>Bacteria</taxon>
        <taxon>Bacillati</taxon>
        <taxon>Candidatus Sericytochromatia</taxon>
        <taxon>Candidatus Tanganyikabacteria</taxon>
    </lineage>
</organism>
<dbReference type="AlphaFoldDB" id="A0A938BM83"/>
<reference evidence="1 2" key="1">
    <citation type="submission" date="2019-03" db="EMBL/GenBank/DDBJ databases">
        <title>Lake Tanganyika Metagenome-Assembled Genomes (MAGs).</title>
        <authorList>
            <person name="Tran P."/>
        </authorList>
    </citation>
    <scope>NUCLEOTIDE SEQUENCE [LARGE SCALE GENOMIC DNA]</scope>
    <source>
        <strain evidence="1">K_DeepCast_65m_m2_236</strain>
    </source>
</reference>
<protein>
    <submittedName>
        <fullName evidence="1">Uncharacterized protein</fullName>
    </submittedName>
</protein>
<accession>A0A938BM83</accession>